<dbReference type="GO" id="GO:0080120">
    <property type="term" value="P:CAAX-box protein maturation"/>
    <property type="evidence" value="ECO:0007669"/>
    <property type="project" value="UniProtKB-ARBA"/>
</dbReference>
<dbReference type="AlphaFoldDB" id="A0A1M6SLZ8"/>
<protein>
    <submittedName>
        <fullName evidence="3">CAAX protease self-immunity</fullName>
    </submittedName>
</protein>
<feature type="domain" description="CAAX prenyl protease 2/Lysostaphin resistance protein A-like" evidence="2">
    <location>
        <begin position="130"/>
        <end position="216"/>
    </location>
</feature>
<dbReference type="OrthoDB" id="4177129at2"/>
<keyword evidence="1" id="KW-0472">Membrane</keyword>
<dbReference type="InterPro" id="IPR003675">
    <property type="entry name" value="Rce1/LyrA-like_dom"/>
</dbReference>
<gene>
    <name evidence="3" type="ORF">SAMN02745163_03849</name>
</gene>
<evidence type="ECO:0000313" key="4">
    <source>
        <dbReference type="Proteomes" id="UP000184310"/>
    </source>
</evidence>
<feature type="transmembrane region" description="Helical" evidence="1">
    <location>
        <begin position="46"/>
        <end position="65"/>
    </location>
</feature>
<dbReference type="InterPro" id="IPR052710">
    <property type="entry name" value="CAAX_protease"/>
</dbReference>
<feature type="transmembrane region" description="Helical" evidence="1">
    <location>
        <begin position="161"/>
        <end position="177"/>
    </location>
</feature>
<feature type="transmembrane region" description="Helical" evidence="1">
    <location>
        <begin position="240"/>
        <end position="260"/>
    </location>
</feature>
<evidence type="ECO:0000259" key="2">
    <source>
        <dbReference type="Pfam" id="PF02517"/>
    </source>
</evidence>
<dbReference type="PANTHER" id="PTHR36435">
    <property type="entry name" value="SLR1288 PROTEIN"/>
    <property type="match status" value="1"/>
</dbReference>
<dbReference type="RefSeq" id="WP_072991910.1">
    <property type="nucleotide sequence ID" value="NZ_FQZB01000017.1"/>
</dbReference>
<dbReference type="EMBL" id="FQZB01000017">
    <property type="protein sequence ID" value="SHK45752.1"/>
    <property type="molecule type" value="Genomic_DNA"/>
</dbReference>
<organism evidence="3 4">
    <name type="scientific">Clostridium cavendishii DSM 21758</name>
    <dbReference type="NCBI Taxonomy" id="1121302"/>
    <lineage>
        <taxon>Bacteria</taxon>
        <taxon>Bacillati</taxon>
        <taxon>Bacillota</taxon>
        <taxon>Clostridia</taxon>
        <taxon>Eubacteriales</taxon>
        <taxon>Clostridiaceae</taxon>
        <taxon>Clostridium</taxon>
    </lineage>
</organism>
<feature type="transmembrane region" description="Helical" evidence="1">
    <location>
        <begin position="212"/>
        <end position="234"/>
    </location>
</feature>
<dbReference type="GO" id="GO:0004175">
    <property type="term" value="F:endopeptidase activity"/>
    <property type="evidence" value="ECO:0007669"/>
    <property type="project" value="UniProtKB-ARBA"/>
</dbReference>
<feature type="transmembrane region" description="Helical" evidence="1">
    <location>
        <begin position="12"/>
        <end position="34"/>
    </location>
</feature>
<dbReference type="STRING" id="1121302.SAMN02745163_03849"/>
<evidence type="ECO:0000313" key="3">
    <source>
        <dbReference type="EMBL" id="SHK45752.1"/>
    </source>
</evidence>
<keyword evidence="1" id="KW-1133">Transmembrane helix</keyword>
<feature type="transmembrane region" description="Helical" evidence="1">
    <location>
        <begin position="130"/>
        <end position="149"/>
    </location>
</feature>
<keyword evidence="4" id="KW-1185">Reference proteome</keyword>
<feature type="transmembrane region" description="Helical" evidence="1">
    <location>
        <begin position="86"/>
        <end position="110"/>
    </location>
</feature>
<evidence type="ECO:0000256" key="1">
    <source>
        <dbReference type="SAM" id="Phobius"/>
    </source>
</evidence>
<proteinExistence type="predicted"/>
<dbReference type="GO" id="GO:0006508">
    <property type="term" value="P:proteolysis"/>
    <property type="evidence" value="ECO:0007669"/>
    <property type="project" value="UniProtKB-KW"/>
</dbReference>
<reference evidence="3 4" key="1">
    <citation type="submission" date="2016-11" db="EMBL/GenBank/DDBJ databases">
        <authorList>
            <person name="Jaros S."/>
            <person name="Januszkiewicz K."/>
            <person name="Wedrychowicz H."/>
        </authorList>
    </citation>
    <scope>NUCLEOTIDE SEQUENCE [LARGE SCALE GENOMIC DNA]</scope>
    <source>
        <strain evidence="3 4">DSM 21758</strain>
    </source>
</reference>
<keyword evidence="3" id="KW-0378">Hydrolase</keyword>
<keyword evidence="3" id="KW-0645">Protease</keyword>
<accession>A0A1M6SLZ8</accession>
<dbReference type="Proteomes" id="UP000184310">
    <property type="component" value="Unassembled WGS sequence"/>
</dbReference>
<sequence>MLEVFEKTKIRWLLLFFVIINIVLAIPLVIYTIIYGDSLDGIMTDLIGFVSNLTIVIFVGIYYYKNKGDNKINFKFIKESGTKKEFILLTVFNLIFAFASVFLLQGIIHYVKPEMLKELLQESPIKSDSIIMAILVACIMAPVVEELVFRGIIFTRLRFRFNTTAAILISSLIFGLLHISLSIVHAFILGVTFCVIFKKYNNIFLNMILHSVYNFLATVVGGVLGLSFLNFDILTASDTSINICIAISLVLVILSGIYLFKFCKENWRARDFEDEIIELV</sequence>
<dbReference type="PANTHER" id="PTHR36435:SF1">
    <property type="entry name" value="CAAX AMINO TERMINAL PROTEASE FAMILY PROTEIN"/>
    <property type="match status" value="1"/>
</dbReference>
<name>A0A1M6SLZ8_9CLOT</name>
<dbReference type="Pfam" id="PF02517">
    <property type="entry name" value="Rce1-like"/>
    <property type="match status" value="1"/>
</dbReference>
<keyword evidence="1" id="KW-0812">Transmembrane</keyword>